<feature type="domain" description="DUF695" evidence="1">
    <location>
        <begin position="29"/>
        <end position="161"/>
    </location>
</feature>
<dbReference type="Pfam" id="PF06877">
    <property type="entry name" value="RraB"/>
    <property type="match status" value="1"/>
</dbReference>
<proteinExistence type="predicted"/>
<accession>A0A1F6N4Q1</accession>
<reference evidence="3 4" key="1">
    <citation type="journal article" date="2016" name="Nat. Commun.">
        <title>Thousands of microbial genomes shed light on interconnected biogeochemical processes in an aquifer system.</title>
        <authorList>
            <person name="Anantharaman K."/>
            <person name="Brown C.T."/>
            <person name="Hug L.A."/>
            <person name="Sharon I."/>
            <person name="Castelle C.J."/>
            <person name="Probst A.J."/>
            <person name="Thomas B.C."/>
            <person name="Singh A."/>
            <person name="Wilkins M.J."/>
            <person name="Karaoz U."/>
            <person name="Brodie E.L."/>
            <person name="Williams K.H."/>
            <person name="Hubbard S.S."/>
            <person name="Banfield J.F."/>
        </authorList>
    </citation>
    <scope>NUCLEOTIDE SEQUENCE [LARGE SCALE GENOMIC DNA]</scope>
</reference>
<dbReference type="Gene3D" id="3.30.70.970">
    <property type="entry name" value="RraB-like"/>
    <property type="match status" value="1"/>
</dbReference>
<dbReference type="AlphaFoldDB" id="A0A1F6N4Q1"/>
<evidence type="ECO:0000313" key="4">
    <source>
        <dbReference type="Proteomes" id="UP000177040"/>
    </source>
</evidence>
<evidence type="ECO:0008006" key="5">
    <source>
        <dbReference type="Google" id="ProtNLM"/>
    </source>
</evidence>
<sequence>MGLFKKIFNKSEINQQSKNLQPENEYQEKWEFYFSNVDDKVSSIFVDLGLHKIAPIKNESNLIWISITMNNPDKNGLSSQEESGILGIIGKDLVNKITAKFKSTYAGRLTSDGRRDFYFYVDQTKLYDKAISEVMAVYPKYNFTIGSKEDKNWSYYFDFLYPKPEELQRISNRQIIDELKKGGDILKKERAVDHWIYFETEKDRDKFISKIKKDDFDIVEQKFDESEKKFPFILHIKRVDKVDLESVNEYVIYLWKIAVECNGEYDGWRTTIEAD</sequence>
<organism evidence="3 4">
    <name type="scientific">Candidatus Magasanikbacteria bacterium RIFCSPLOWO2_01_FULL_40_15</name>
    <dbReference type="NCBI Taxonomy" id="1798686"/>
    <lineage>
        <taxon>Bacteria</taxon>
        <taxon>Candidatus Magasanikiibacteriota</taxon>
    </lineage>
</organism>
<protein>
    <recommendedName>
        <fullName evidence="5">DUF695 domain-containing protein</fullName>
    </recommendedName>
</protein>
<dbReference type="SUPFAM" id="SSF89946">
    <property type="entry name" value="Hypothetical protein VC0424"/>
    <property type="match status" value="1"/>
</dbReference>
<gene>
    <name evidence="3" type="ORF">A2983_00740</name>
</gene>
<dbReference type="EMBL" id="MFQH01000001">
    <property type="protein sequence ID" value="OGH78897.1"/>
    <property type="molecule type" value="Genomic_DNA"/>
</dbReference>
<dbReference type="InterPro" id="IPR036701">
    <property type="entry name" value="RraB-like_sf"/>
</dbReference>
<dbReference type="Pfam" id="PF05117">
    <property type="entry name" value="DUF695"/>
    <property type="match status" value="1"/>
</dbReference>
<name>A0A1F6N4Q1_9BACT</name>
<evidence type="ECO:0000259" key="2">
    <source>
        <dbReference type="Pfam" id="PF06877"/>
    </source>
</evidence>
<dbReference type="Proteomes" id="UP000177040">
    <property type="component" value="Unassembled WGS sequence"/>
</dbReference>
<feature type="domain" description="Regulator of ribonuclease activity B" evidence="2">
    <location>
        <begin position="170"/>
        <end position="269"/>
    </location>
</feature>
<evidence type="ECO:0000259" key="1">
    <source>
        <dbReference type="Pfam" id="PF05117"/>
    </source>
</evidence>
<dbReference type="InterPro" id="IPR016097">
    <property type="entry name" value="DUF695"/>
</dbReference>
<evidence type="ECO:0000313" key="3">
    <source>
        <dbReference type="EMBL" id="OGH78897.1"/>
    </source>
</evidence>
<comment type="caution">
    <text evidence="3">The sequence shown here is derived from an EMBL/GenBank/DDBJ whole genome shotgun (WGS) entry which is preliminary data.</text>
</comment>
<dbReference type="InterPro" id="IPR009671">
    <property type="entry name" value="RraB_dom"/>
</dbReference>